<dbReference type="Gene3D" id="3.10.620.30">
    <property type="match status" value="1"/>
</dbReference>
<dbReference type="PANTHER" id="PTHR33490:SF3">
    <property type="entry name" value="CONSERVED INTEGRAL MEMBRANE PROTEIN"/>
    <property type="match status" value="1"/>
</dbReference>
<proteinExistence type="predicted"/>
<dbReference type="InterPro" id="IPR038765">
    <property type="entry name" value="Papain-like_cys_pep_sf"/>
</dbReference>
<dbReference type="AlphaFoldDB" id="X0XGM1"/>
<dbReference type="EMBL" id="BARS01041768">
    <property type="protein sequence ID" value="GAG35793.1"/>
    <property type="molecule type" value="Genomic_DNA"/>
</dbReference>
<evidence type="ECO:0000313" key="2">
    <source>
        <dbReference type="EMBL" id="GAG35793.1"/>
    </source>
</evidence>
<name>X0XGM1_9ZZZZ</name>
<dbReference type="SUPFAM" id="SSF54001">
    <property type="entry name" value="Cysteine proteinases"/>
    <property type="match status" value="1"/>
</dbReference>
<accession>X0XGM1</accession>
<dbReference type="InterPro" id="IPR002931">
    <property type="entry name" value="Transglutaminase-like"/>
</dbReference>
<reference evidence="2" key="1">
    <citation type="journal article" date="2014" name="Front. Microbiol.">
        <title>High frequency of phylogenetically diverse reductive dehalogenase-homologous genes in deep subseafloor sedimentary metagenomes.</title>
        <authorList>
            <person name="Kawai M."/>
            <person name="Futagami T."/>
            <person name="Toyoda A."/>
            <person name="Takaki Y."/>
            <person name="Nishi S."/>
            <person name="Hori S."/>
            <person name="Arai W."/>
            <person name="Tsubouchi T."/>
            <person name="Morono Y."/>
            <person name="Uchiyama I."/>
            <person name="Ito T."/>
            <person name="Fujiyama A."/>
            <person name="Inagaki F."/>
            <person name="Takami H."/>
        </authorList>
    </citation>
    <scope>NUCLEOTIDE SEQUENCE</scope>
    <source>
        <strain evidence="2">Expedition CK06-06</strain>
    </source>
</reference>
<feature type="non-terminal residue" evidence="2">
    <location>
        <position position="251"/>
    </location>
</feature>
<organism evidence="2">
    <name type="scientific">marine sediment metagenome</name>
    <dbReference type="NCBI Taxonomy" id="412755"/>
    <lineage>
        <taxon>unclassified sequences</taxon>
        <taxon>metagenomes</taxon>
        <taxon>ecological metagenomes</taxon>
    </lineage>
</organism>
<evidence type="ECO:0000259" key="1">
    <source>
        <dbReference type="Pfam" id="PF01841"/>
    </source>
</evidence>
<dbReference type="Pfam" id="PF01841">
    <property type="entry name" value="Transglut_core"/>
    <property type="match status" value="1"/>
</dbReference>
<gene>
    <name evidence="2" type="ORF">S01H1_63461</name>
</gene>
<dbReference type="PANTHER" id="PTHR33490">
    <property type="entry name" value="BLR5614 PROTEIN-RELATED"/>
    <property type="match status" value="1"/>
</dbReference>
<protein>
    <recommendedName>
        <fullName evidence="1">Transglutaminase-like domain-containing protein</fullName>
    </recommendedName>
</protein>
<comment type="caution">
    <text evidence="2">The sequence shown here is derived from an EMBL/GenBank/DDBJ whole genome shotgun (WGS) entry which is preliminary data.</text>
</comment>
<sequence length="251" mass="27524">MNTGFWRSAFGARHLALAILVAATLLSTATAQVLEDAPTSDRVKYGPPDTIRIRVGTEITASHGACRNITALVAVPLECPEQQVKVITEDISGEVGSVDYRPLTGGEVKQMVISIPRLASGAVAKATVDFEVTTRPILPPEKTDDLVIPKRPPRNVRQYLNGSPFIETKHQKIRALAKDVWADLGESATDWERVEAIYDYVLEKVEYVEGPDKGALDALRDEQADCQGRSMLFIALCRANKIPARMVWVEG</sequence>
<feature type="domain" description="Transglutaminase-like" evidence="1">
    <location>
        <begin position="186"/>
        <end position="248"/>
    </location>
</feature>